<evidence type="ECO:0000256" key="5">
    <source>
        <dbReference type="ARBA" id="ARBA00023136"/>
    </source>
</evidence>
<dbReference type="Pfam" id="PF01594">
    <property type="entry name" value="AI-2E_transport"/>
    <property type="match status" value="1"/>
</dbReference>
<sequence length="387" mass="42562">MTEQNANHKEVPDEIRLASATGEAAHIQIPVNGRSISLTILASVAFVFALSAAHKFFIPLVFGIFIAYTLNPLVVWLERIRIPRMVGTLFVIAAILSSALWTANNLRDEFNSILVSLPTATQKLTRSLKHLQKDQTSTIQQMQAAATEIEKATNQAAGVRPLVKNTAAEQSVFNLSQWLWAGSMGAAAFASQVLMVIFLVFFFLVSGDMFKRKLVKISGRSLSSRKITVNILDAINTSIQHYMLMLLVTNILFGLLMWIALRWVGLENAGAWAVAAGFLHIIPYFGPLLIVAATGVTAFMQFETFSSVLTVAGLTLIIATLVGTFVTTWMTGRIAKMNTVAVFVSLLFWTWLWGVWGMLLGIPIIVIVKVISEHIEGWQVIAELLGE</sequence>
<dbReference type="KEGG" id="har:HEAR1742"/>
<dbReference type="HOGENOM" id="CLU_031275_0_1_4"/>
<protein>
    <submittedName>
        <fullName evidence="7">Permease</fullName>
    </submittedName>
</protein>
<comment type="subcellular location">
    <subcellularLocation>
        <location evidence="1">Membrane</location>
        <topology evidence="1">Multi-pass membrane protein</topology>
    </subcellularLocation>
</comment>
<dbReference type="Proteomes" id="UP000006697">
    <property type="component" value="Chromosome"/>
</dbReference>
<evidence type="ECO:0000256" key="6">
    <source>
        <dbReference type="SAM" id="Phobius"/>
    </source>
</evidence>
<feature type="transmembrane region" description="Helical" evidence="6">
    <location>
        <begin position="270"/>
        <end position="296"/>
    </location>
</feature>
<keyword evidence="3 6" id="KW-0812">Transmembrane</keyword>
<accession>A4G5W1</accession>
<evidence type="ECO:0000313" key="8">
    <source>
        <dbReference type="Proteomes" id="UP000006697"/>
    </source>
</evidence>
<feature type="transmembrane region" description="Helical" evidence="6">
    <location>
        <begin position="84"/>
        <end position="103"/>
    </location>
</feature>
<feature type="transmembrane region" description="Helical" evidence="6">
    <location>
        <begin position="31"/>
        <end position="50"/>
    </location>
</feature>
<dbReference type="eggNOG" id="COG0628">
    <property type="taxonomic scope" value="Bacteria"/>
</dbReference>
<keyword evidence="5 6" id="KW-0472">Membrane</keyword>
<dbReference type="GO" id="GO:0016020">
    <property type="term" value="C:membrane"/>
    <property type="evidence" value="ECO:0007669"/>
    <property type="project" value="UniProtKB-SubCell"/>
</dbReference>
<dbReference type="GO" id="GO:0055085">
    <property type="term" value="P:transmembrane transport"/>
    <property type="evidence" value="ECO:0007669"/>
    <property type="project" value="TreeGrafter"/>
</dbReference>
<dbReference type="OrthoDB" id="8566218at2"/>
<evidence type="ECO:0000256" key="3">
    <source>
        <dbReference type="ARBA" id="ARBA00022692"/>
    </source>
</evidence>
<dbReference type="EMBL" id="CU207211">
    <property type="protein sequence ID" value="CAL61898.1"/>
    <property type="molecule type" value="Genomic_DNA"/>
</dbReference>
<feature type="transmembrane region" description="Helical" evidence="6">
    <location>
        <begin position="342"/>
        <end position="368"/>
    </location>
</feature>
<evidence type="ECO:0000256" key="4">
    <source>
        <dbReference type="ARBA" id="ARBA00022989"/>
    </source>
</evidence>
<dbReference type="InterPro" id="IPR002549">
    <property type="entry name" value="AI-2E-like"/>
</dbReference>
<dbReference type="AlphaFoldDB" id="A4G5W1"/>
<dbReference type="STRING" id="204773.HEAR1742"/>
<dbReference type="PANTHER" id="PTHR21716:SF16">
    <property type="entry name" value="BLL1467 PROTEIN"/>
    <property type="match status" value="1"/>
</dbReference>
<feature type="transmembrane region" description="Helical" evidence="6">
    <location>
        <begin position="308"/>
        <end position="330"/>
    </location>
</feature>
<keyword evidence="4 6" id="KW-1133">Transmembrane helix</keyword>
<evidence type="ECO:0000256" key="2">
    <source>
        <dbReference type="ARBA" id="ARBA00009773"/>
    </source>
</evidence>
<organism evidence="7 8">
    <name type="scientific">Herminiimonas arsenicoxydans</name>
    <dbReference type="NCBI Taxonomy" id="204773"/>
    <lineage>
        <taxon>Bacteria</taxon>
        <taxon>Pseudomonadati</taxon>
        <taxon>Pseudomonadota</taxon>
        <taxon>Betaproteobacteria</taxon>
        <taxon>Burkholderiales</taxon>
        <taxon>Oxalobacteraceae</taxon>
        <taxon>Herminiimonas</taxon>
    </lineage>
</organism>
<evidence type="ECO:0000256" key="1">
    <source>
        <dbReference type="ARBA" id="ARBA00004141"/>
    </source>
</evidence>
<feature type="transmembrane region" description="Helical" evidence="6">
    <location>
        <begin position="242"/>
        <end position="264"/>
    </location>
</feature>
<dbReference type="PANTHER" id="PTHR21716">
    <property type="entry name" value="TRANSMEMBRANE PROTEIN"/>
    <property type="match status" value="1"/>
</dbReference>
<gene>
    <name evidence="7" type="ordered locus">HEAR1742</name>
</gene>
<proteinExistence type="inferred from homology"/>
<comment type="similarity">
    <text evidence="2">Belongs to the autoinducer-2 exporter (AI-2E) (TC 2.A.86) family.</text>
</comment>
<feature type="transmembrane region" description="Helical" evidence="6">
    <location>
        <begin position="56"/>
        <end position="77"/>
    </location>
</feature>
<evidence type="ECO:0000313" key="7">
    <source>
        <dbReference type="EMBL" id="CAL61898.1"/>
    </source>
</evidence>
<feature type="transmembrane region" description="Helical" evidence="6">
    <location>
        <begin position="178"/>
        <end position="205"/>
    </location>
</feature>
<reference evidence="7 8" key="1">
    <citation type="journal article" date="2007" name="PLoS Genet.">
        <title>A tale of two oxidation states: bacterial colonization of arsenic-rich environments.</title>
        <authorList>
            <person name="Muller D."/>
            <person name="Medigue C."/>
            <person name="Koechler S."/>
            <person name="Barbe V."/>
            <person name="Barakat M."/>
            <person name="Talla E."/>
            <person name="Bonnefoy V."/>
            <person name="Krin E."/>
            <person name="Arsene-Ploetze F."/>
            <person name="Carapito C."/>
            <person name="Chandler M."/>
            <person name="Cournoyer B."/>
            <person name="Cruveiller S."/>
            <person name="Dossat C."/>
            <person name="Duval S."/>
            <person name="Heymann M."/>
            <person name="Leize E."/>
            <person name="Lieutaud A."/>
            <person name="Lievremont D."/>
            <person name="Makita Y."/>
            <person name="Mangenot S."/>
            <person name="Nitschke W."/>
            <person name="Ortet P."/>
            <person name="Perdrial N."/>
            <person name="Schoepp B."/>
            <person name="Siguier N."/>
            <person name="Simeonova D.D."/>
            <person name="Rouy Z."/>
            <person name="Segurens B."/>
            <person name="Turlin E."/>
            <person name="Vallenet D."/>
            <person name="Van Dorsselaer A."/>
            <person name="Weiss S."/>
            <person name="Weissenbach J."/>
            <person name="Lett M.C."/>
            <person name="Danchin A."/>
            <person name="Bertin P.N."/>
        </authorList>
    </citation>
    <scope>NUCLEOTIDE SEQUENCE [LARGE SCALE GENOMIC DNA]</scope>
    <source>
        <strain evidence="8">ULPAs1</strain>
    </source>
</reference>
<name>A4G5W1_HERAR</name>
<keyword evidence="8" id="KW-1185">Reference proteome</keyword>